<reference evidence="1 2" key="1">
    <citation type="journal article" date="2016" name="Nat. Commun.">
        <title>Thousands of microbial genomes shed light on interconnected biogeochemical processes in an aquifer system.</title>
        <authorList>
            <person name="Anantharaman K."/>
            <person name="Brown C.T."/>
            <person name="Hug L.A."/>
            <person name="Sharon I."/>
            <person name="Castelle C.J."/>
            <person name="Probst A.J."/>
            <person name="Thomas B.C."/>
            <person name="Singh A."/>
            <person name="Wilkins M.J."/>
            <person name="Karaoz U."/>
            <person name="Brodie E.L."/>
            <person name="Williams K.H."/>
            <person name="Hubbard S.S."/>
            <person name="Banfield J.F."/>
        </authorList>
    </citation>
    <scope>NUCLEOTIDE SEQUENCE [LARGE SCALE GENOMIC DNA]</scope>
</reference>
<evidence type="ECO:0000313" key="2">
    <source>
        <dbReference type="Proteomes" id="UP000176770"/>
    </source>
</evidence>
<organism evidence="1 2">
    <name type="scientific">Candidatus Spechtbacteria bacterium RIFCSPLOWO2_12_FULL_38_22</name>
    <dbReference type="NCBI Taxonomy" id="1802165"/>
    <lineage>
        <taxon>Bacteria</taxon>
        <taxon>Candidatus Spechtiibacteriota</taxon>
    </lineage>
</organism>
<proteinExistence type="predicted"/>
<dbReference type="Gene3D" id="3.40.630.40">
    <property type="entry name" value="Zn-dependent exopeptidases"/>
    <property type="match status" value="1"/>
</dbReference>
<name>A0A1G2HID9_9BACT</name>
<evidence type="ECO:0008006" key="3">
    <source>
        <dbReference type="Google" id="ProtNLM"/>
    </source>
</evidence>
<protein>
    <recommendedName>
        <fullName evidence="3">N-formylglutamate amidohydrolase</fullName>
    </recommendedName>
</protein>
<gene>
    <name evidence="1" type="ORF">A3F94_02935</name>
</gene>
<comment type="caution">
    <text evidence="1">The sequence shown here is derived from an EMBL/GenBank/DDBJ whole genome shotgun (WGS) entry which is preliminary data.</text>
</comment>
<sequence length="207" mass="24065">MEHPNIKIIEGKFPVLISAPHAVPLLKEDKEGPYTKFEKRVSEIVEVLCDEIGVWGIFTQLETGESILENWDKKVYRVYKKFVREIVKENNISLVLDVHGSKHSRPFLIDYDFIFPQTHKHDQALEELLLKSFESFFLKEDVSKGFFRSVKGPGSKTLTYHVRRNLDIPAVQLELNEEVRQNEKHFANLILALSRVIKKYENITTGI</sequence>
<dbReference type="EMBL" id="MHOK01000005">
    <property type="protein sequence ID" value="OGZ62255.1"/>
    <property type="molecule type" value="Genomic_DNA"/>
</dbReference>
<accession>A0A1G2HID9</accession>
<dbReference type="Proteomes" id="UP000176770">
    <property type="component" value="Unassembled WGS sequence"/>
</dbReference>
<evidence type="ECO:0000313" key="1">
    <source>
        <dbReference type="EMBL" id="OGZ62255.1"/>
    </source>
</evidence>
<dbReference type="STRING" id="1802165.A3F94_02935"/>
<dbReference type="AlphaFoldDB" id="A0A1G2HID9"/>